<evidence type="ECO:0000256" key="5">
    <source>
        <dbReference type="ARBA" id="ARBA00023136"/>
    </source>
</evidence>
<keyword evidence="6 7" id="KW-0998">Cell outer membrane</keyword>
<keyword evidence="2 7" id="KW-0813">Transport</keyword>
<evidence type="ECO:0000256" key="6">
    <source>
        <dbReference type="ARBA" id="ARBA00023237"/>
    </source>
</evidence>
<dbReference type="InterPro" id="IPR037066">
    <property type="entry name" value="Plug_dom_sf"/>
</dbReference>
<keyword evidence="4 7" id="KW-0812">Transmembrane</keyword>
<keyword evidence="5 7" id="KW-0472">Membrane</keyword>
<dbReference type="EMBL" id="JACNYL010000003">
    <property type="protein sequence ID" value="MBD1422612.1"/>
    <property type="molecule type" value="Genomic_DNA"/>
</dbReference>
<evidence type="ECO:0000313" key="9">
    <source>
        <dbReference type="EMBL" id="MBD1422612.1"/>
    </source>
</evidence>
<dbReference type="Gene3D" id="2.60.40.1120">
    <property type="entry name" value="Carboxypeptidase-like, regulatory domain"/>
    <property type="match status" value="1"/>
</dbReference>
<organism evidence="9 10">
    <name type="scientific">Sphingobacterium chuzhouense</name>
    <dbReference type="NCBI Taxonomy" id="1742264"/>
    <lineage>
        <taxon>Bacteria</taxon>
        <taxon>Pseudomonadati</taxon>
        <taxon>Bacteroidota</taxon>
        <taxon>Sphingobacteriia</taxon>
        <taxon>Sphingobacteriales</taxon>
        <taxon>Sphingobacteriaceae</taxon>
        <taxon>Sphingobacterium</taxon>
    </lineage>
</organism>
<protein>
    <submittedName>
        <fullName evidence="9">TonB-dependent receptor</fullName>
    </submittedName>
</protein>
<evidence type="ECO:0000259" key="8">
    <source>
        <dbReference type="Pfam" id="PF07715"/>
    </source>
</evidence>
<keyword evidence="10" id="KW-1185">Reference proteome</keyword>
<evidence type="ECO:0000256" key="2">
    <source>
        <dbReference type="ARBA" id="ARBA00022448"/>
    </source>
</evidence>
<dbReference type="SUPFAM" id="SSF56935">
    <property type="entry name" value="Porins"/>
    <property type="match status" value="1"/>
</dbReference>
<evidence type="ECO:0000256" key="4">
    <source>
        <dbReference type="ARBA" id="ARBA00022692"/>
    </source>
</evidence>
<gene>
    <name evidence="9" type="ORF">H8B21_13625</name>
</gene>
<sequence length="1060" mass="117134">MKIKPKLWSSLILICISIPLIYPLSLSASVYEVSNTIQYSVKGRIVSDENNTPLEGVNVTVKGTSFVTTTDKQGRFVLTGVQEDATIILSRVGYVRKEIPLKGKKELEVALVEEASLMEEIVVVGYGEVLKKDLTGSVGQVRMDDIVKAPVASFTEALAGRVAGVQVSSNDGQPGEAMNIVVRGGNSLTQDNSPLYVIDGFPVEAEDAILNPDDIASINVLKDASATAIYGARGANGVVVVETKKGQIGNPVITYNGSYGSQQVTKKMDLLNPYEFVKYHYEFNPTLTEERYFVNGRDLESYRLVTGYDWQDKVTRTAPIQIHNIALRGGGGRDAQTRYSLSGSLYDQKGVIINSGYERAQVRASVEQIVNEKLTAGLNINYSSVGTHGQPVAIGESGSATSNLFYGVWGYRPITGNNIDLEDEFLDPEDFSGADLRINPIINANNTLMASKRNDLLLNSFVSYKILPELTLKVTGSYKGQVRRTDRFYNSLTSRGSNRNPNNTRGVNGSVEHQEVSTWLNENTLTYRKQFKKDHRIEALGGITMQGNNFGRYGFAAMNVPNEELGISGLDEGIPYSNTSLKSTSTLGSVLGRVNYHYQSKYYATVSFRADGSSKFPSYNRWGYFPSAALAWTVSREKFMQNLSFITNAKIRASFGTTGNNRVGDFVYLPSFTMNTYDGYSFNNGTPQPIITPNNLGNAKLKWETTQQIDMGMDLSLFNGRVDFTADLYRKTTRDLLLNASVPYTTGYAAVYSNIGSVRNEGLELTISSVNINTPKFKWESSFNIAFNRNKILELAENEDNRLTALPWEYAYAQVPLYMARLGSPAAMFYGFVFDGIYQLEDFDKLANGSYVLKGDVADNGNARSLIKPGDIRYKDVNGDGTVNAYDQTILGKPIPLHIGGFANNFSYDAFQLHVFFQWSYGNDVYNANRIIFEGERPRANLNQFASVIDRWTPENPSNTIPRAGGNAPVGTYSSRVIEDGSFLRLKTVALSYTLPSALTSKVALKKLSIDLTAQNLWTWTNYSGMDPEVSVRNSVLTPGFDYAPYPRSRTFVVGLKATL</sequence>
<proteinExistence type="inferred from homology"/>
<dbReference type="Gene3D" id="2.40.170.20">
    <property type="entry name" value="TonB-dependent receptor, beta-barrel domain"/>
    <property type="match status" value="1"/>
</dbReference>
<accession>A0ABR7XU92</accession>
<evidence type="ECO:0000313" key="10">
    <source>
        <dbReference type="Proteomes" id="UP000651112"/>
    </source>
</evidence>
<evidence type="ECO:0000256" key="1">
    <source>
        <dbReference type="ARBA" id="ARBA00004571"/>
    </source>
</evidence>
<feature type="domain" description="TonB-dependent receptor plug" evidence="8">
    <location>
        <begin position="131"/>
        <end position="238"/>
    </location>
</feature>
<reference evidence="9 10" key="1">
    <citation type="submission" date="2020-08" db="EMBL/GenBank/DDBJ databases">
        <title>Sphingobacterium sp. DN00404 isolated from aquaculture water.</title>
        <authorList>
            <person name="Zhang M."/>
        </authorList>
    </citation>
    <scope>NUCLEOTIDE SEQUENCE [LARGE SCALE GENOMIC DNA]</scope>
    <source>
        <strain evidence="9 10">KCTC 42746</strain>
    </source>
</reference>
<evidence type="ECO:0000256" key="7">
    <source>
        <dbReference type="PROSITE-ProRule" id="PRU01360"/>
    </source>
</evidence>
<keyword evidence="3 7" id="KW-1134">Transmembrane beta strand</keyword>
<comment type="caution">
    <text evidence="9">The sequence shown here is derived from an EMBL/GenBank/DDBJ whole genome shotgun (WGS) entry which is preliminary data.</text>
</comment>
<dbReference type="RefSeq" id="WP_190314324.1">
    <property type="nucleotide sequence ID" value="NZ_JACNYL010000003.1"/>
</dbReference>
<dbReference type="InterPro" id="IPR023996">
    <property type="entry name" value="TonB-dep_OMP_SusC/RagA"/>
</dbReference>
<keyword evidence="9" id="KW-0675">Receptor</keyword>
<dbReference type="InterPro" id="IPR039426">
    <property type="entry name" value="TonB-dep_rcpt-like"/>
</dbReference>
<name>A0ABR7XU92_9SPHI</name>
<evidence type="ECO:0000256" key="3">
    <source>
        <dbReference type="ARBA" id="ARBA00022452"/>
    </source>
</evidence>
<dbReference type="Gene3D" id="2.170.130.10">
    <property type="entry name" value="TonB-dependent receptor, plug domain"/>
    <property type="match status" value="1"/>
</dbReference>
<dbReference type="Proteomes" id="UP000651112">
    <property type="component" value="Unassembled WGS sequence"/>
</dbReference>
<dbReference type="SUPFAM" id="SSF49464">
    <property type="entry name" value="Carboxypeptidase regulatory domain-like"/>
    <property type="match status" value="1"/>
</dbReference>
<dbReference type="InterPro" id="IPR036942">
    <property type="entry name" value="Beta-barrel_TonB_sf"/>
</dbReference>
<comment type="similarity">
    <text evidence="7">Belongs to the TonB-dependent receptor family.</text>
</comment>
<dbReference type="InterPro" id="IPR023997">
    <property type="entry name" value="TonB-dep_OMP_SusC/RagA_CS"/>
</dbReference>
<dbReference type="NCBIfam" id="TIGR04057">
    <property type="entry name" value="SusC_RagA_signa"/>
    <property type="match status" value="1"/>
</dbReference>
<comment type="subcellular location">
    <subcellularLocation>
        <location evidence="1 7">Cell outer membrane</location>
        <topology evidence="1 7">Multi-pass membrane protein</topology>
    </subcellularLocation>
</comment>
<dbReference type="Pfam" id="PF07715">
    <property type="entry name" value="Plug"/>
    <property type="match status" value="1"/>
</dbReference>
<dbReference type="InterPro" id="IPR012910">
    <property type="entry name" value="Plug_dom"/>
</dbReference>
<dbReference type="NCBIfam" id="TIGR04056">
    <property type="entry name" value="OMP_RagA_SusC"/>
    <property type="match status" value="1"/>
</dbReference>
<dbReference type="Pfam" id="PF13715">
    <property type="entry name" value="CarbopepD_reg_2"/>
    <property type="match status" value="1"/>
</dbReference>
<dbReference type="PROSITE" id="PS52016">
    <property type="entry name" value="TONB_DEPENDENT_REC_3"/>
    <property type="match status" value="1"/>
</dbReference>
<dbReference type="InterPro" id="IPR008969">
    <property type="entry name" value="CarboxyPept-like_regulatory"/>
</dbReference>